<dbReference type="PIRSF" id="PIRSF010376">
    <property type="entry name" value="IspE"/>
    <property type="match status" value="1"/>
</dbReference>
<comment type="catalytic activity">
    <reaction evidence="9">
        <text>4-CDP-2-C-methyl-D-erythritol + ATP = 4-CDP-2-C-methyl-D-erythritol 2-phosphate + ADP + H(+)</text>
        <dbReference type="Rhea" id="RHEA:18437"/>
        <dbReference type="ChEBI" id="CHEBI:15378"/>
        <dbReference type="ChEBI" id="CHEBI:30616"/>
        <dbReference type="ChEBI" id="CHEBI:57823"/>
        <dbReference type="ChEBI" id="CHEBI:57919"/>
        <dbReference type="ChEBI" id="CHEBI:456216"/>
        <dbReference type="EC" id="2.7.1.148"/>
    </reaction>
</comment>
<comment type="similarity">
    <text evidence="1 9">Belongs to the GHMP kinase family. IspE subfamily.</text>
</comment>
<dbReference type="Pfam" id="PF00288">
    <property type="entry name" value="GHMP_kinases_N"/>
    <property type="match status" value="1"/>
</dbReference>
<evidence type="ECO:0000256" key="9">
    <source>
        <dbReference type="HAMAP-Rule" id="MF_00061"/>
    </source>
</evidence>
<dbReference type="GO" id="GO:0050515">
    <property type="term" value="F:4-(cytidine 5'-diphospho)-2-C-methyl-D-erythritol kinase activity"/>
    <property type="evidence" value="ECO:0007669"/>
    <property type="project" value="UniProtKB-UniRule"/>
</dbReference>
<dbReference type="GO" id="GO:0019288">
    <property type="term" value="P:isopentenyl diphosphate biosynthetic process, methylerythritol 4-phosphate pathway"/>
    <property type="evidence" value="ECO:0007669"/>
    <property type="project" value="UniProtKB-UniRule"/>
</dbReference>
<dbReference type="HAMAP" id="MF_00061">
    <property type="entry name" value="IspE"/>
    <property type="match status" value="1"/>
</dbReference>
<keyword evidence="5 9" id="KW-0547">Nucleotide-binding</keyword>
<keyword evidence="9" id="KW-0414">Isoprene biosynthesis</keyword>
<evidence type="ECO:0000256" key="8">
    <source>
        <dbReference type="ARBA" id="ARBA00032554"/>
    </source>
</evidence>
<feature type="active site" evidence="9">
    <location>
        <position position="137"/>
    </location>
</feature>
<proteinExistence type="inferred from homology"/>
<dbReference type="GO" id="GO:0016114">
    <property type="term" value="P:terpenoid biosynthetic process"/>
    <property type="evidence" value="ECO:0007669"/>
    <property type="project" value="UniProtKB-UniRule"/>
</dbReference>
<dbReference type="InterPro" id="IPR006204">
    <property type="entry name" value="GHMP_kinase_N_dom"/>
</dbReference>
<dbReference type="InterPro" id="IPR036554">
    <property type="entry name" value="GHMP_kinase_C_sf"/>
</dbReference>
<dbReference type="eggNOG" id="COG1947">
    <property type="taxonomic scope" value="Bacteria"/>
</dbReference>
<dbReference type="Gene3D" id="3.30.230.10">
    <property type="match status" value="1"/>
</dbReference>
<gene>
    <name evidence="9" type="primary">ispE</name>
    <name evidence="12" type="ORF">FD21_GL002163</name>
</gene>
<comment type="pathway">
    <text evidence="9">Isoprenoid biosynthesis; isopentenyl diphosphate biosynthesis via DXP pathway; isopentenyl diphosphate from 1-deoxy-D-xylulose 5-phosphate: step 3/6.</text>
</comment>
<protein>
    <recommendedName>
        <fullName evidence="3 9">4-diphosphocytidyl-2-C-methyl-D-erythritol kinase</fullName>
        <shortName evidence="9">CMK</shortName>
        <ecNumber evidence="2 9">2.7.1.148</ecNumber>
    </recommendedName>
    <alternativeName>
        <fullName evidence="8 9">4-(cytidine-5'-diphospho)-2-C-methyl-D-erythritol kinase</fullName>
    </alternativeName>
</protein>
<sequence length="301" mass="33386">MEIIEKAPAKLNLFLDTPFRHPDGAPEWKMIMTTIDLADYVKVVTVSNTKKIQVETDTGFLPQDQKNLAFQAAIRLQKKFRINQGVQIKIKKKIPVAAGMGGGSTDAAAVLRILNRIWQLKLNLNQLAKIGLTIDSDVPFCIYSQTAAITGKGEILEPLRQLPPVWIVLAKPKASVSTVNILKKIPYRELQHGDFVQAKAAVLKQNLPDLVGAMTNVLEQVTINELPQIANLKQKMLDFGADVAQMTGSGPTVFGICSKLSRAQHIVNSLKGFCEQVYLVQSCHLNTDYLLPQKFENHSQY</sequence>
<dbReference type="PANTHER" id="PTHR43527:SF2">
    <property type="entry name" value="4-DIPHOSPHOCYTIDYL-2-C-METHYL-D-ERYTHRITOL KINASE, CHLOROPLASTIC"/>
    <property type="match status" value="1"/>
</dbReference>
<reference evidence="12 13" key="1">
    <citation type="journal article" date="2015" name="Genome Announc.">
        <title>Expanding the biotechnology potential of lactobacilli through comparative genomics of 213 strains and associated genera.</title>
        <authorList>
            <person name="Sun Z."/>
            <person name="Harris H.M."/>
            <person name="McCann A."/>
            <person name="Guo C."/>
            <person name="Argimon S."/>
            <person name="Zhang W."/>
            <person name="Yang X."/>
            <person name="Jeffery I.B."/>
            <person name="Cooney J.C."/>
            <person name="Kagawa T.F."/>
            <person name="Liu W."/>
            <person name="Song Y."/>
            <person name="Salvetti E."/>
            <person name="Wrobel A."/>
            <person name="Rasinkangas P."/>
            <person name="Parkhill J."/>
            <person name="Rea M.C."/>
            <person name="O'Sullivan O."/>
            <person name="Ritari J."/>
            <person name="Douillard F.P."/>
            <person name="Paul Ross R."/>
            <person name="Yang R."/>
            <person name="Briner A.E."/>
            <person name="Felis G.E."/>
            <person name="de Vos W.M."/>
            <person name="Barrangou R."/>
            <person name="Klaenhammer T.R."/>
            <person name="Caufield P.W."/>
            <person name="Cui Y."/>
            <person name="Zhang H."/>
            <person name="O'Toole P.W."/>
        </authorList>
    </citation>
    <scope>NUCLEOTIDE SEQUENCE [LARGE SCALE GENOMIC DNA]</scope>
    <source>
        <strain evidence="12 13">DSM 20605</strain>
    </source>
</reference>
<evidence type="ECO:0000256" key="6">
    <source>
        <dbReference type="ARBA" id="ARBA00022777"/>
    </source>
</evidence>
<accession>A0A0R2BZS7</accession>
<keyword evidence="4 9" id="KW-0808">Transferase</keyword>
<name>A0A0R2BZS7_9LACO</name>
<dbReference type="InterPro" id="IPR020568">
    <property type="entry name" value="Ribosomal_Su5_D2-typ_SF"/>
</dbReference>
<feature type="binding site" evidence="9">
    <location>
        <begin position="95"/>
        <end position="105"/>
    </location>
    <ligand>
        <name>ATP</name>
        <dbReference type="ChEBI" id="CHEBI:30616"/>
    </ligand>
</feature>
<dbReference type="Gene3D" id="3.30.70.890">
    <property type="entry name" value="GHMP kinase, C-terminal domain"/>
    <property type="match status" value="1"/>
</dbReference>
<dbReference type="PANTHER" id="PTHR43527">
    <property type="entry name" value="4-DIPHOSPHOCYTIDYL-2-C-METHYL-D-ERYTHRITOL KINASE, CHLOROPLASTIC"/>
    <property type="match status" value="1"/>
</dbReference>
<dbReference type="InterPro" id="IPR013750">
    <property type="entry name" value="GHMP_kinase_C_dom"/>
</dbReference>
<comment type="function">
    <text evidence="9">Catalyzes the phosphorylation of the position 2 hydroxy group of 4-diphosphocytidyl-2C-methyl-D-erythritol.</text>
</comment>
<dbReference type="AlphaFoldDB" id="A0A0R2BZS7"/>
<keyword evidence="13" id="KW-1185">Reference proteome</keyword>
<dbReference type="NCBIfam" id="TIGR00154">
    <property type="entry name" value="ispE"/>
    <property type="match status" value="1"/>
</dbReference>
<feature type="domain" description="GHMP kinase N-terminal" evidence="10">
    <location>
        <begin position="67"/>
        <end position="144"/>
    </location>
</feature>
<evidence type="ECO:0000256" key="4">
    <source>
        <dbReference type="ARBA" id="ARBA00022679"/>
    </source>
</evidence>
<dbReference type="InterPro" id="IPR004424">
    <property type="entry name" value="IspE"/>
</dbReference>
<organism evidence="12 13">
    <name type="scientific">Liquorilactobacillus vini DSM 20605</name>
    <dbReference type="NCBI Taxonomy" id="1133569"/>
    <lineage>
        <taxon>Bacteria</taxon>
        <taxon>Bacillati</taxon>
        <taxon>Bacillota</taxon>
        <taxon>Bacilli</taxon>
        <taxon>Lactobacillales</taxon>
        <taxon>Lactobacillaceae</taxon>
        <taxon>Liquorilactobacillus</taxon>
    </lineage>
</organism>
<dbReference type="InterPro" id="IPR014721">
    <property type="entry name" value="Ribsml_uS5_D2-typ_fold_subgr"/>
</dbReference>
<evidence type="ECO:0000313" key="12">
    <source>
        <dbReference type="EMBL" id="KRM84130.1"/>
    </source>
</evidence>
<dbReference type="STRING" id="1133569.FD21_GL002163"/>
<evidence type="ECO:0000256" key="5">
    <source>
        <dbReference type="ARBA" id="ARBA00022741"/>
    </source>
</evidence>
<evidence type="ECO:0000313" key="13">
    <source>
        <dbReference type="Proteomes" id="UP000051576"/>
    </source>
</evidence>
<comment type="caution">
    <text evidence="12">The sequence shown here is derived from an EMBL/GenBank/DDBJ whole genome shotgun (WGS) entry which is preliminary data.</text>
</comment>
<dbReference type="SUPFAM" id="SSF55060">
    <property type="entry name" value="GHMP Kinase, C-terminal domain"/>
    <property type="match status" value="1"/>
</dbReference>
<dbReference type="Pfam" id="PF08544">
    <property type="entry name" value="GHMP_kinases_C"/>
    <property type="match status" value="1"/>
</dbReference>
<dbReference type="RefSeq" id="WP_010581528.1">
    <property type="nucleotide sequence ID" value="NZ_AHYZ01000204.1"/>
</dbReference>
<feature type="domain" description="GHMP kinase C-terminal" evidence="11">
    <location>
        <begin position="200"/>
        <end position="274"/>
    </location>
</feature>
<evidence type="ECO:0000256" key="7">
    <source>
        <dbReference type="ARBA" id="ARBA00022840"/>
    </source>
</evidence>
<keyword evidence="6 9" id="KW-0418">Kinase</keyword>
<dbReference type="SUPFAM" id="SSF54211">
    <property type="entry name" value="Ribosomal protein S5 domain 2-like"/>
    <property type="match status" value="1"/>
</dbReference>
<dbReference type="EMBL" id="AYYX01000093">
    <property type="protein sequence ID" value="KRM84130.1"/>
    <property type="molecule type" value="Genomic_DNA"/>
</dbReference>
<dbReference type="OrthoDB" id="9809438at2"/>
<evidence type="ECO:0000259" key="11">
    <source>
        <dbReference type="Pfam" id="PF08544"/>
    </source>
</evidence>
<evidence type="ECO:0000256" key="1">
    <source>
        <dbReference type="ARBA" id="ARBA00009684"/>
    </source>
</evidence>
<dbReference type="GO" id="GO:0005524">
    <property type="term" value="F:ATP binding"/>
    <property type="evidence" value="ECO:0007669"/>
    <property type="project" value="UniProtKB-UniRule"/>
</dbReference>
<evidence type="ECO:0000259" key="10">
    <source>
        <dbReference type="Pfam" id="PF00288"/>
    </source>
</evidence>
<keyword evidence="7 9" id="KW-0067">ATP-binding</keyword>
<feature type="active site" evidence="9">
    <location>
        <position position="10"/>
    </location>
</feature>
<evidence type="ECO:0000256" key="2">
    <source>
        <dbReference type="ARBA" id="ARBA00012052"/>
    </source>
</evidence>
<dbReference type="PATRIC" id="fig|1133569.4.peg.2330"/>
<dbReference type="UniPathway" id="UPA00056">
    <property type="reaction ID" value="UER00094"/>
</dbReference>
<dbReference type="EC" id="2.7.1.148" evidence="2 9"/>
<evidence type="ECO:0000256" key="3">
    <source>
        <dbReference type="ARBA" id="ARBA00017473"/>
    </source>
</evidence>
<dbReference type="Proteomes" id="UP000051576">
    <property type="component" value="Unassembled WGS sequence"/>
</dbReference>